<dbReference type="Proteomes" id="UP000179179">
    <property type="component" value="Unassembled WGS sequence"/>
</dbReference>
<dbReference type="EMBL" id="LYCR01000007">
    <property type="protein sequence ID" value="OGM49705.1"/>
    <property type="molecule type" value="Genomic_DNA"/>
</dbReference>
<evidence type="ECO:0000313" key="1">
    <source>
        <dbReference type="EMBL" id="OGM49705.1"/>
    </source>
</evidence>
<keyword evidence="2" id="KW-1185">Reference proteome</keyword>
<dbReference type="RefSeq" id="XP_022393422.1">
    <property type="nucleotide sequence ID" value="XM_022529030.1"/>
</dbReference>
<comment type="caution">
    <text evidence="1">The sequence shown here is derived from an EMBL/GenBank/DDBJ whole genome shotgun (WGS) entry which is preliminary data.</text>
</comment>
<organism evidence="1 2">
    <name type="scientific">Aspergillus bombycis</name>
    <dbReference type="NCBI Taxonomy" id="109264"/>
    <lineage>
        <taxon>Eukaryota</taxon>
        <taxon>Fungi</taxon>
        <taxon>Dikarya</taxon>
        <taxon>Ascomycota</taxon>
        <taxon>Pezizomycotina</taxon>
        <taxon>Eurotiomycetes</taxon>
        <taxon>Eurotiomycetidae</taxon>
        <taxon>Eurotiales</taxon>
        <taxon>Aspergillaceae</taxon>
        <taxon>Aspergillus</taxon>
    </lineage>
</organism>
<accession>A0A1F8AEC7</accession>
<dbReference type="OrthoDB" id="3498215at2759"/>
<dbReference type="STRING" id="109264.A0A1F8AEC7"/>
<proteinExistence type="predicted"/>
<dbReference type="AlphaFoldDB" id="A0A1F8AEC7"/>
<sequence length="278" mass="30790">MSNSGASRFAVGDMGILQTDTHLDTPASMQLLDGHITPHGAVHIPSFWEAGTPTMTFSEDMNSCSCLPHVYYFTRVLHALTNEAVPSFKIVRSAVRTVHDALKCIACSRSMIVSQDPTEKLRALCTLLSLIPGFYHQLLQMVDCEASLAVVENRRLAFRLEESGGLWGDLARDGACPDVKRLKDHPLDPELWRQTMRALLRTDVYGLNMHIYSGESGRLARQGRHSGLNDMVEMLDELATRGPFSHMNGWLHPESTGIPTCMNWIETAKQSVSGLIIG</sequence>
<name>A0A1F8AEC7_9EURO</name>
<gene>
    <name evidence="1" type="ORF">ABOM_001900</name>
</gene>
<evidence type="ECO:0000313" key="2">
    <source>
        <dbReference type="Proteomes" id="UP000179179"/>
    </source>
</evidence>
<dbReference type="GeneID" id="34445290"/>
<protein>
    <submittedName>
        <fullName evidence="1">Uncharacterized protein</fullName>
    </submittedName>
</protein>
<reference evidence="1 2" key="1">
    <citation type="journal article" date="2016" name="Genome Biol. Evol.">
        <title>Draft genome sequence of an aflatoxigenic Aspergillus species, A. bombycis.</title>
        <authorList>
            <person name="Moore G.G."/>
            <person name="Mack B.M."/>
            <person name="Beltz S.B."/>
            <person name="Gilbert M.K."/>
        </authorList>
    </citation>
    <scope>NUCLEOTIDE SEQUENCE [LARGE SCALE GENOMIC DNA]</scope>
    <source>
        <strain evidence="2">NRRL 26010</strain>
    </source>
</reference>